<name>A0A6J7CKP6_9ZZZZ</name>
<reference evidence="9" key="1">
    <citation type="submission" date="2020-05" db="EMBL/GenBank/DDBJ databases">
        <authorList>
            <person name="Chiriac C."/>
            <person name="Salcher M."/>
            <person name="Ghai R."/>
            <person name="Kavagutti S V."/>
        </authorList>
    </citation>
    <scope>NUCLEOTIDE SEQUENCE</scope>
</reference>
<feature type="domain" description="Major facilitator superfamily (MFS) profile" evidence="8">
    <location>
        <begin position="13"/>
        <end position="396"/>
    </location>
</feature>
<dbReference type="PANTHER" id="PTHR23513:SF11">
    <property type="entry name" value="STAPHYLOFERRIN A TRANSPORTER"/>
    <property type="match status" value="1"/>
</dbReference>
<feature type="transmembrane region" description="Helical" evidence="7">
    <location>
        <begin position="308"/>
        <end position="331"/>
    </location>
</feature>
<feature type="transmembrane region" description="Helical" evidence="7">
    <location>
        <begin position="171"/>
        <end position="192"/>
    </location>
</feature>
<dbReference type="Pfam" id="PF05977">
    <property type="entry name" value="MFS_3"/>
    <property type="match status" value="1"/>
</dbReference>
<evidence type="ECO:0000256" key="7">
    <source>
        <dbReference type="SAM" id="Phobius"/>
    </source>
</evidence>
<evidence type="ECO:0000256" key="4">
    <source>
        <dbReference type="ARBA" id="ARBA00022692"/>
    </source>
</evidence>
<evidence type="ECO:0000256" key="2">
    <source>
        <dbReference type="ARBA" id="ARBA00022448"/>
    </source>
</evidence>
<dbReference type="Gene3D" id="1.20.1250.20">
    <property type="entry name" value="MFS general substrate transporter like domains"/>
    <property type="match status" value="1"/>
</dbReference>
<keyword evidence="5 7" id="KW-1133">Transmembrane helix</keyword>
<dbReference type="GO" id="GO:0022857">
    <property type="term" value="F:transmembrane transporter activity"/>
    <property type="evidence" value="ECO:0007669"/>
    <property type="project" value="InterPro"/>
</dbReference>
<dbReference type="GO" id="GO:0005886">
    <property type="term" value="C:plasma membrane"/>
    <property type="evidence" value="ECO:0007669"/>
    <property type="project" value="UniProtKB-SubCell"/>
</dbReference>
<keyword evidence="2" id="KW-0813">Transport</keyword>
<dbReference type="AlphaFoldDB" id="A0A6J7CKP6"/>
<evidence type="ECO:0000259" key="8">
    <source>
        <dbReference type="PROSITE" id="PS50850"/>
    </source>
</evidence>
<proteinExistence type="predicted"/>
<organism evidence="9">
    <name type="scientific">freshwater metagenome</name>
    <dbReference type="NCBI Taxonomy" id="449393"/>
    <lineage>
        <taxon>unclassified sequences</taxon>
        <taxon>metagenomes</taxon>
        <taxon>ecological metagenomes</taxon>
    </lineage>
</organism>
<feature type="transmembrane region" description="Helical" evidence="7">
    <location>
        <begin position="256"/>
        <end position="278"/>
    </location>
</feature>
<feature type="transmembrane region" description="Helical" evidence="7">
    <location>
        <begin position="46"/>
        <end position="70"/>
    </location>
</feature>
<evidence type="ECO:0000256" key="3">
    <source>
        <dbReference type="ARBA" id="ARBA00022475"/>
    </source>
</evidence>
<comment type="subcellular location">
    <subcellularLocation>
        <location evidence="1">Cell membrane</location>
        <topology evidence="1">Multi-pass membrane protein</topology>
    </subcellularLocation>
</comment>
<feature type="transmembrane region" description="Helical" evidence="7">
    <location>
        <begin position="104"/>
        <end position="125"/>
    </location>
</feature>
<feature type="transmembrane region" description="Helical" evidence="7">
    <location>
        <begin position="285"/>
        <end position="302"/>
    </location>
</feature>
<dbReference type="SUPFAM" id="SSF103473">
    <property type="entry name" value="MFS general substrate transporter"/>
    <property type="match status" value="1"/>
</dbReference>
<sequence length="405" mass="41527">MASTSFAPFRHRAFLLVWIGALVSNVGTWMETTALSYYVADTSKASWSGIVAAAGFLPTALLSPFAGAWADRFSRRAIMTCTNALSAIIAGAIALLVARGDATPALLALFALAGGCTNAIGFPAFQATLPDLVPASELVAAIGLSSTQWNLGRIVGPTAAGLAIWAGGVPAALWCNAVSFLAVIVAISLAHIPASPRTKRPILSAITDGIQFARSNPAVRSMLPLMIAVTFIAAPFIGFIAQMATKQFHTRQGGTSLLVTAQGVGAVFAGAGMGALTTRFGLRRTMLGAVCMLVPSLVVYGLSPNIVVAAFALAFTGGAYMASLSSFSTVTQQSAPSELRGRAMAVNNFILGSMYPIGLFIQGPLADHTSLRAVTVGSGLVLAGVLMLGRLLAPGRTDAVALALG</sequence>
<dbReference type="InterPro" id="IPR020846">
    <property type="entry name" value="MFS_dom"/>
</dbReference>
<keyword evidence="6 7" id="KW-0472">Membrane</keyword>
<dbReference type="InterPro" id="IPR010290">
    <property type="entry name" value="TM_effector"/>
</dbReference>
<feature type="transmembrane region" description="Helical" evidence="7">
    <location>
        <begin position="343"/>
        <end position="361"/>
    </location>
</feature>
<dbReference type="PROSITE" id="PS50850">
    <property type="entry name" value="MFS"/>
    <property type="match status" value="1"/>
</dbReference>
<keyword evidence="4 7" id="KW-0812">Transmembrane</keyword>
<dbReference type="EMBL" id="CAFBLP010000002">
    <property type="protein sequence ID" value="CAB4859032.1"/>
    <property type="molecule type" value="Genomic_DNA"/>
</dbReference>
<feature type="transmembrane region" description="Helical" evidence="7">
    <location>
        <begin position="373"/>
        <end position="393"/>
    </location>
</feature>
<evidence type="ECO:0000256" key="6">
    <source>
        <dbReference type="ARBA" id="ARBA00023136"/>
    </source>
</evidence>
<keyword evidence="3" id="KW-1003">Cell membrane</keyword>
<dbReference type="InterPro" id="IPR036259">
    <property type="entry name" value="MFS_trans_sf"/>
</dbReference>
<dbReference type="CDD" id="cd06173">
    <property type="entry name" value="MFS_MefA_like"/>
    <property type="match status" value="1"/>
</dbReference>
<dbReference type="PANTHER" id="PTHR23513">
    <property type="entry name" value="INTEGRAL MEMBRANE EFFLUX PROTEIN-RELATED"/>
    <property type="match status" value="1"/>
</dbReference>
<feature type="transmembrane region" description="Helical" evidence="7">
    <location>
        <begin position="223"/>
        <end position="244"/>
    </location>
</feature>
<accession>A0A6J7CKP6</accession>
<evidence type="ECO:0000313" key="9">
    <source>
        <dbReference type="EMBL" id="CAB4859032.1"/>
    </source>
</evidence>
<evidence type="ECO:0000256" key="1">
    <source>
        <dbReference type="ARBA" id="ARBA00004651"/>
    </source>
</evidence>
<protein>
    <submittedName>
        <fullName evidence="9">Unannotated protein</fullName>
    </submittedName>
</protein>
<gene>
    <name evidence="9" type="ORF">UFOPK3376_00151</name>
</gene>
<evidence type="ECO:0000256" key="5">
    <source>
        <dbReference type="ARBA" id="ARBA00022989"/>
    </source>
</evidence>
<feature type="transmembrane region" description="Helical" evidence="7">
    <location>
        <begin position="77"/>
        <end position="98"/>
    </location>
</feature>